<name>A0ACB9M764_9MYRT</name>
<dbReference type="Proteomes" id="UP001057402">
    <property type="component" value="Chromosome 10"/>
</dbReference>
<dbReference type="EMBL" id="CM042889">
    <property type="protein sequence ID" value="KAI4319234.1"/>
    <property type="molecule type" value="Genomic_DNA"/>
</dbReference>
<evidence type="ECO:0000313" key="1">
    <source>
        <dbReference type="EMBL" id="KAI4319234.1"/>
    </source>
</evidence>
<sequence>MGQSNKSNVGRRAEEEATPLADGFPVHSQVRRIKEEYEGMIDRPPSPPPTATMPGQDEAMRPPSSRGVMRHRSRSPLGLSSSSSASGRPISVGD</sequence>
<keyword evidence="2" id="KW-1185">Reference proteome</keyword>
<comment type="caution">
    <text evidence="1">The sequence shown here is derived from an EMBL/GenBank/DDBJ whole genome shotgun (WGS) entry which is preliminary data.</text>
</comment>
<organism evidence="1 2">
    <name type="scientific">Melastoma candidum</name>
    <dbReference type="NCBI Taxonomy" id="119954"/>
    <lineage>
        <taxon>Eukaryota</taxon>
        <taxon>Viridiplantae</taxon>
        <taxon>Streptophyta</taxon>
        <taxon>Embryophyta</taxon>
        <taxon>Tracheophyta</taxon>
        <taxon>Spermatophyta</taxon>
        <taxon>Magnoliopsida</taxon>
        <taxon>eudicotyledons</taxon>
        <taxon>Gunneridae</taxon>
        <taxon>Pentapetalae</taxon>
        <taxon>rosids</taxon>
        <taxon>malvids</taxon>
        <taxon>Myrtales</taxon>
        <taxon>Melastomataceae</taxon>
        <taxon>Melastomatoideae</taxon>
        <taxon>Melastomateae</taxon>
        <taxon>Melastoma</taxon>
    </lineage>
</organism>
<proteinExistence type="predicted"/>
<reference evidence="2" key="1">
    <citation type="journal article" date="2023" name="Front. Plant Sci.">
        <title>Chromosomal-level genome assembly of Melastoma candidum provides insights into trichome evolution.</title>
        <authorList>
            <person name="Zhong Y."/>
            <person name="Wu W."/>
            <person name="Sun C."/>
            <person name="Zou P."/>
            <person name="Liu Y."/>
            <person name="Dai S."/>
            <person name="Zhou R."/>
        </authorList>
    </citation>
    <scope>NUCLEOTIDE SEQUENCE [LARGE SCALE GENOMIC DNA]</scope>
</reference>
<protein>
    <submittedName>
        <fullName evidence="1">Uncharacterized protein</fullName>
    </submittedName>
</protein>
<accession>A0ACB9M764</accession>
<gene>
    <name evidence="1" type="ORF">MLD38_032860</name>
</gene>
<evidence type="ECO:0000313" key="2">
    <source>
        <dbReference type="Proteomes" id="UP001057402"/>
    </source>
</evidence>